<dbReference type="GO" id="GO:0008541">
    <property type="term" value="C:proteasome regulatory particle, lid subcomplex"/>
    <property type="evidence" value="ECO:0007669"/>
    <property type="project" value="UniProtKB-UniRule"/>
</dbReference>
<accession>A0A915JNK8</accession>
<keyword evidence="2" id="KW-0647">Proteasome</keyword>
<dbReference type="InterPro" id="IPR007834">
    <property type="entry name" value="DSS1_SEM1"/>
</dbReference>
<evidence type="ECO:0000256" key="1">
    <source>
        <dbReference type="ARBA" id="ARBA00034491"/>
    </source>
</evidence>
<evidence type="ECO:0000313" key="5">
    <source>
        <dbReference type="WBParaSite" id="nRc.2.0.1.t27531-RA"/>
    </source>
</evidence>
<comment type="similarity">
    <text evidence="1 2">Belongs to the DSS1/SEM1 family.</text>
</comment>
<dbReference type="GO" id="GO:0006406">
    <property type="term" value="P:mRNA export from nucleus"/>
    <property type="evidence" value="ECO:0007669"/>
    <property type="project" value="UniProtKB-UniRule"/>
</dbReference>
<reference evidence="5" key="1">
    <citation type="submission" date="2022-11" db="UniProtKB">
        <authorList>
            <consortium name="WormBaseParasite"/>
        </authorList>
    </citation>
    <scope>IDENTIFICATION</scope>
</reference>
<comment type="function">
    <text evidence="2">Component of the 26S proteasome, a multiprotein complex involved in the ATP-dependent degradation of ubiquitinated proteins.</text>
</comment>
<dbReference type="GO" id="GO:0005634">
    <property type="term" value="C:nucleus"/>
    <property type="evidence" value="ECO:0007669"/>
    <property type="project" value="UniProtKB-SubCell"/>
</dbReference>
<evidence type="ECO:0000256" key="3">
    <source>
        <dbReference type="SAM" id="MobiDB-lite"/>
    </source>
</evidence>
<dbReference type="Pfam" id="PF05160">
    <property type="entry name" value="DSS1_SEM1"/>
    <property type="match status" value="1"/>
</dbReference>
<dbReference type="WBParaSite" id="nRc.2.0.1.t27531-RA">
    <property type="protein sequence ID" value="nRc.2.0.1.t27531-RA"/>
    <property type="gene ID" value="nRc.2.0.1.g27531"/>
</dbReference>
<organism evidence="4 5">
    <name type="scientific">Romanomermis culicivorax</name>
    <name type="common">Nematode worm</name>
    <dbReference type="NCBI Taxonomy" id="13658"/>
    <lineage>
        <taxon>Eukaryota</taxon>
        <taxon>Metazoa</taxon>
        <taxon>Ecdysozoa</taxon>
        <taxon>Nematoda</taxon>
        <taxon>Enoplea</taxon>
        <taxon>Dorylaimia</taxon>
        <taxon>Mermithida</taxon>
        <taxon>Mermithoidea</taxon>
        <taxon>Mermithidae</taxon>
        <taxon>Romanomermis</taxon>
    </lineage>
</organism>
<evidence type="ECO:0000313" key="4">
    <source>
        <dbReference type="Proteomes" id="UP000887565"/>
    </source>
</evidence>
<keyword evidence="4" id="KW-1185">Reference proteome</keyword>
<keyword evidence="2" id="KW-0539">Nucleus</keyword>
<comment type="subcellular location">
    <subcellularLocation>
        <location evidence="2">Nucleus</location>
    </subcellularLocation>
</comment>
<evidence type="ECO:0000256" key="2">
    <source>
        <dbReference type="RuleBase" id="RU369057"/>
    </source>
</evidence>
<dbReference type="Proteomes" id="UP000887565">
    <property type="component" value="Unplaced"/>
</dbReference>
<proteinExistence type="inferred from homology"/>
<feature type="region of interest" description="Disordered" evidence="3">
    <location>
        <begin position="1"/>
        <end position="21"/>
    </location>
</feature>
<dbReference type="AlphaFoldDB" id="A0A915JNK8"/>
<sequence>MMALKKPQAKSVLQKSTTKSEVRRENEAKRLLEYMREEYDEFEEFIKEEQEKCPEKISSMKLGNVAWEENWGDDFLEDDFHNVL</sequence>
<name>A0A915JNK8_ROMCU</name>
<dbReference type="GO" id="GO:0043248">
    <property type="term" value="P:proteasome assembly"/>
    <property type="evidence" value="ECO:0007669"/>
    <property type="project" value="UniProtKB-UniRule"/>
</dbReference>
<protein>
    <recommendedName>
        <fullName evidence="2">26S proteasome complex subunit dss-1</fullName>
    </recommendedName>
</protein>